<dbReference type="Proteomes" id="UP001175000">
    <property type="component" value="Unassembled WGS sequence"/>
</dbReference>
<name>A0AA39WIW1_9PEZI</name>
<accession>A0AA39WIW1</accession>
<proteinExistence type="predicted"/>
<reference evidence="2" key="1">
    <citation type="submission" date="2023-06" db="EMBL/GenBank/DDBJ databases">
        <title>Genome-scale phylogeny and comparative genomics of the fungal order Sordariales.</title>
        <authorList>
            <consortium name="Lawrence Berkeley National Laboratory"/>
            <person name="Hensen N."/>
            <person name="Bonometti L."/>
            <person name="Westerberg I."/>
            <person name="Brannstrom I.O."/>
            <person name="Guillou S."/>
            <person name="Cros-Aarteil S."/>
            <person name="Calhoun S."/>
            <person name="Haridas S."/>
            <person name="Kuo A."/>
            <person name="Mondo S."/>
            <person name="Pangilinan J."/>
            <person name="Riley R."/>
            <person name="Labutti K."/>
            <person name="Andreopoulos B."/>
            <person name="Lipzen A."/>
            <person name="Chen C."/>
            <person name="Yanf M."/>
            <person name="Daum C."/>
            <person name="Ng V."/>
            <person name="Clum A."/>
            <person name="Steindorff A."/>
            <person name="Ohm R."/>
            <person name="Martin F."/>
            <person name="Silar P."/>
            <person name="Natvig D."/>
            <person name="Lalanne C."/>
            <person name="Gautier V."/>
            <person name="Ament-Velasquez S.L."/>
            <person name="Kruys A."/>
            <person name="Hutchinson M.I."/>
            <person name="Powell A.J."/>
            <person name="Barry K."/>
            <person name="Miller A.N."/>
            <person name="Grigoriev I.V."/>
            <person name="Debuchy R."/>
            <person name="Gladieux P."/>
            <person name="Thoren M.H."/>
            <person name="Johannesson H."/>
        </authorList>
    </citation>
    <scope>NUCLEOTIDE SEQUENCE</scope>
    <source>
        <strain evidence="2">CBS 606.72</strain>
    </source>
</reference>
<keyword evidence="3" id="KW-1185">Reference proteome</keyword>
<evidence type="ECO:0000259" key="1">
    <source>
        <dbReference type="Pfam" id="PF24476"/>
    </source>
</evidence>
<sequence length="240" mass="27490">MKVCRLGGNDPSERSPTIKSFDELRRDSSLSTKYKLELAIRLSLAVLQLSNMPWVSESWTWNDVCVTEMEASIPRNEKASKSDSRDGAHEKAESSVLFILHKRIYSVTYYLNSETASPIVVVVPRAVNIIDEEPAMTKLAFALIELALGRSIKELKEEYGLHEMPEDDTTNIYTAFQLLRDGKIREEAGREYEMVVDVCLKRRFVDSRGVLSCLGSDCESFLSRFRESIVRPLYLMWRNH</sequence>
<gene>
    <name evidence="2" type="ORF">B0T14DRAFT_522696</name>
</gene>
<dbReference type="EMBL" id="JAULSU010000005">
    <property type="protein sequence ID" value="KAK0616199.1"/>
    <property type="molecule type" value="Genomic_DNA"/>
</dbReference>
<evidence type="ECO:0000313" key="3">
    <source>
        <dbReference type="Proteomes" id="UP001175000"/>
    </source>
</evidence>
<protein>
    <recommendedName>
        <fullName evidence="1">DUF7580 domain-containing protein</fullName>
    </recommendedName>
</protein>
<dbReference type="AlphaFoldDB" id="A0AA39WIW1"/>
<evidence type="ECO:0000313" key="2">
    <source>
        <dbReference type="EMBL" id="KAK0616199.1"/>
    </source>
</evidence>
<comment type="caution">
    <text evidence="2">The sequence shown here is derived from an EMBL/GenBank/DDBJ whole genome shotgun (WGS) entry which is preliminary data.</text>
</comment>
<dbReference type="InterPro" id="IPR056002">
    <property type="entry name" value="DUF7580"/>
</dbReference>
<dbReference type="PANTHER" id="PTHR35186:SF4">
    <property type="entry name" value="PRION-INHIBITION AND PROPAGATION HELO DOMAIN-CONTAINING PROTEIN"/>
    <property type="match status" value="1"/>
</dbReference>
<organism evidence="2 3">
    <name type="scientific">Immersiella caudata</name>
    <dbReference type="NCBI Taxonomy" id="314043"/>
    <lineage>
        <taxon>Eukaryota</taxon>
        <taxon>Fungi</taxon>
        <taxon>Dikarya</taxon>
        <taxon>Ascomycota</taxon>
        <taxon>Pezizomycotina</taxon>
        <taxon>Sordariomycetes</taxon>
        <taxon>Sordariomycetidae</taxon>
        <taxon>Sordariales</taxon>
        <taxon>Lasiosphaeriaceae</taxon>
        <taxon>Immersiella</taxon>
    </lineage>
</organism>
<dbReference type="PANTHER" id="PTHR35186">
    <property type="entry name" value="ANK_REP_REGION DOMAIN-CONTAINING PROTEIN"/>
    <property type="match status" value="1"/>
</dbReference>
<feature type="domain" description="DUF7580" evidence="1">
    <location>
        <begin position="23"/>
        <end position="203"/>
    </location>
</feature>
<dbReference type="Pfam" id="PF24476">
    <property type="entry name" value="DUF7580"/>
    <property type="match status" value="1"/>
</dbReference>